<sequence length="335" mass="36095">MGDSIHGLLPLVLVLSLATSPLSISDVHAGDGWAEFTLTAQESTSVRATVLDEDGDVVMARTIPMAGGVAHRVLTWRPLEQGSYVLVLDANGTSVSYPFSVRRPVLSGFRVSSTFASSEGCTLVLSPTSTEMRLVDITFQLLVGHDGVYEPVEQHTNTSIPVAQPTVVHHRWRSVLADGREYAARMRVSAHGEGIMASYIVPFTARMDAEISEVYADEDGVSITVQGRSMVPLDALVEAEVSNATRTVRESTPCPYITLGSDSVDVMWSERLSPGRYGVVVRILSHGEELDRFEGVLEVEQRARPSPPPATPASDGMGVLLTALGVLIALLLRRS</sequence>
<accession>A0A832RVR0</accession>
<organism evidence="1 2">
    <name type="scientific">Methermicoccus shengliensis</name>
    <dbReference type="NCBI Taxonomy" id="660064"/>
    <lineage>
        <taxon>Archaea</taxon>
        <taxon>Methanobacteriati</taxon>
        <taxon>Methanobacteriota</taxon>
        <taxon>Stenosarchaea group</taxon>
        <taxon>Methanomicrobia</taxon>
        <taxon>Methanosarcinales</taxon>
        <taxon>Methermicoccaceae</taxon>
        <taxon>Methermicoccus</taxon>
    </lineage>
</organism>
<protein>
    <submittedName>
        <fullName evidence="1">Uncharacterized protein</fullName>
    </submittedName>
</protein>
<name>A0A832RVR0_9EURY</name>
<gene>
    <name evidence="1" type="ORF">HA299_00830</name>
</gene>
<dbReference type="Proteomes" id="UP000600363">
    <property type="component" value="Unassembled WGS sequence"/>
</dbReference>
<reference evidence="1" key="1">
    <citation type="journal article" date="2020" name="bioRxiv">
        <title>A rank-normalized archaeal taxonomy based on genome phylogeny resolves widespread incomplete and uneven classifications.</title>
        <authorList>
            <person name="Rinke C."/>
            <person name="Chuvochina M."/>
            <person name="Mussig A.J."/>
            <person name="Chaumeil P.-A."/>
            <person name="Waite D.W."/>
            <person name="Whitman W.B."/>
            <person name="Parks D.H."/>
            <person name="Hugenholtz P."/>
        </authorList>
    </citation>
    <scope>NUCLEOTIDE SEQUENCE</scope>
    <source>
        <strain evidence="1">UBA12518</strain>
    </source>
</reference>
<evidence type="ECO:0000313" key="1">
    <source>
        <dbReference type="EMBL" id="HIH69158.1"/>
    </source>
</evidence>
<dbReference type="RefSeq" id="WP_042687663.1">
    <property type="nucleotide sequence ID" value="NZ_DUIH01000003.1"/>
</dbReference>
<dbReference type="EMBL" id="DUIH01000003">
    <property type="protein sequence ID" value="HIH69158.1"/>
    <property type="molecule type" value="Genomic_DNA"/>
</dbReference>
<dbReference type="AlphaFoldDB" id="A0A832RVR0"/>
<evidence type="ECO:0000313" key="2">
    <source>
        <dbReference type="Proteomes" id="UP000600363"/>
    </source>
</evidence>
<comment type="caution">
    <text evidence="1">The sequence shown here is derived from an EMBL/GenBank/DDBJ whole genome shotgun (WGS) entry which is preliminary data.</text>
</comment>
<proteinExistence type="predicted"/>